<keyword evidence="3 4" id="KW-0949">S-adenosyl-L-methionine</keyword>
<dbReference type="EMBL" id="AMFJ01000998">
    <property type="protein sequence ID" value="EKE25985.1"/>
    <property type="molecule type" value="Genomic_DNA"/>
</dbReference>
<feature type="active site" description="Nucleophile" evidence="4">
    <location>
        <position position="97"/>
    </location>
</feature>
<dbReference type="EC" id="2.1.1.-" evidence="5"/>
<evidence type="ECO:0000256" key="4">
    <source>
        <dbReference type="PROSITE-ProRule" id="PRU01024"/>
    </source>
</evidence>
<dbReference type="InterPro" id="IPR030391">
    <property type="entry name" value="MeTrfase_TrmA_CS"/>
</dbReference>
<dbReference type="PROSITE" id="PS51687">
    <property type="entry name" value="SAM_MT_RNA_M5U"/>
    <property type="match status" value="1"/>
</dbReference>
<dbReference type="Gene3D" id="3.40.50.150">
    <property type="entry name" value="Vaccinia Virus protein VP39"/>
    <property type="match status" value="1"/>
</dbReference>
<accession>K2GRP8</accession>
<dbReference type="SUPFAM" id="SSF53335">
    <property type="entry name" value="S-adenosyl-L-methionine-dependent methyltransferases"/>
    <property type="match status" value="1"/>
</dbReference>
<comment type="caution">
    <text evidence="5">The sequence shown here is derived from an EMBL/GenBank/DDBJ whole genome shotgun (WGS) entry which is preliminary data.</text>
</comment>
<evidence type="ECO:0000256" key="3">
    <source>
        <dbReference type="ARBA" id="ARBA00022691"/>
    </source>
</evidence>
<evidence type="ECO:0000256" key="2">
    <source>
        <dbReference type="ARBA" id="ARBA00022679"/>
    </source>
</evidence>
<feature type="binding site" evidence="4">
    <location>
        <position position="3"/>
    </location>
    <ligand>
        <name>S-adenosyl-L-methionine</name>
        <dbReference type="ChEBI" id="CHEBI:59789"/>
    </ligand>
</feature>
<dbReference type="InterPro" id="IPR029063">
    <property type="entry name" value="SAM-dependent_MTases_sf"/>
</dbReference>
<feature type="binding site" evidence="4">
    <location>
        <position position="24"/>
    </location>
    <ligand>
        <name>S-adenosyl-L-methionine</name>
        <dbReference type="ChEBI" id="CHEBI:59789"/>
    </ligand>
</feature>
<dbReference type="GO" id="GO:0032259">
    <property type="term" value="P:methylation"/>
    <property type="evidence" value="ECO:0007669"/>
    <property type="project" value="UniProtKB-KW"/>
</dbReference>
<dbReference type="GO" id="GO:0006396">
    <property type="term" value="P:RNA processing"/>
    <property type="evidence" value="ECO:0007669"/>
    <property type="project" value="InterPro"/>
</dbReference>
<dbReference type="PROSITE" id="PS01231">
    <property type="entry name" value="TRMA_2"/>
    <property type="match status" value="1"/>
</dbReference>
<sequence>DLYAWTWTIWIILSKFFKKVYSVELVKEASLDWEKNAKLNNISNVEFVNKKVEDFLVDFENPVVDLLVIDPPRDWMHPSALPNIIKFKAKQMIYVSCNPSTLARDLDFIVKNSDYKITNVIPVDMFPHTHHIETVVKLELN</sequence>
<dbReference type="PANTHER" id="PTHR11061">
    <property type="entry name" value="RNA M5U METHYLTRANSFERASE"/>
    <property type="match status" value="1"/>
</dbReference>
<reference evidence="5" key="1">
    <citation type="journal article" date="2012" name="Science">
        <title>Fermentation, hydrogen, and sulfur metabolism in multiple uncultivated bacterial phyla.</title>
        <authorList>
            <person name="Wrighton K.C."/>
            <person name="Thomas B.C."/>
            <person name="Sharon I."/>
            <person name="Miller C.S."/>
            <person name="Castelle C.J."/>
            <person name="VerBerkmoes N.C."/>
            <person name="Wilkins M.J."/>
            <person name="Hettich R.L."/>
            <person name="Lipton M.S."/>
            <person name="Williams K.H."/>
            <person name="Long P.E."/>
            <person name="Banfield J.F."/>
        </authorList>
    </citation>
    <scope>NUCLEOTIDE SEQUENCE [LARGE SCALE GENOMIC DNA]</scope>
</reference>
<evidence type="ECO:0000256" key="1">
    <source>
        <dbReference type="ARBA" id="ARBA00022603"/>
    </source>
</evidence>
<protein>
    <submittedName>
        <fullName evidence="5">23S rRNA m(5)u-1939 methyltransferase</fullName>
        <ecNumber evidence="5">2.1.1.-</ecNumber>
    </submittedName>
</protein>
<gene>
    <name evidence="5" type="ORF">ACD_4C00482G0001</name>
</gene>
<feature type="non-terminal residue" evidence="5">
    <location>
        <position position="1"/>
    </location>
</feature>
<keyword evidence="1 4" id="KW-0489">Methyltransferase</keyword>
<comment type="caution">
    <text evidence="4">Lacks conserved residue(s) required for the propagation of feature annotation.</text>
</comment>
<keyword evidence="2 4" id="KW-0808">Transferase</keyword>
<comment type="similarity">
    <text evidence="4">Belongs to the class I-like SAM-binding methyltransferase superfamily. RNA M5U methyltransferase family.</text>
</comment>
<name>K2GRP8_9BACT</name>
<dbReference type="GO" id="GO:0008173">
    <property type="term" value="F:RNA methyltransferase activity"/>
    <property type="evidence" value="ECO:0007669"/>
    <property type="project" value="InterPro"/>
</dbReference>
<proteinExistence type="inferred from homology"/>
<dbReference type="AlphaFoldDB" id="K2GRP8"/>
<evidence type="ECO:0000313" key="5">
    <source>
        <dbReference type="EMBL" id="EKE25985.1"/>
    </source>
</evidence>
<dbReference type="InterPro" id="IPR010280">
    <property type="entry name" value="U5_MeTrfase_fam"/>
</dbReference>
<dbReference type="Pfam" id="PF05958">
    <property type="entry name" value="tRNA_U5-meth_tr"/>
    <property type="match status" value="1"/>
</dbReference>
<feature type="binding site" evidence="4">
    <location>
        <position position="70"/>
    </location>
    <ligand>
        <name>S-adenosyl-L-methionine</name>
        <dbReference type="ChEBI" id="CHEBI:59789"/>
    </ligand>
</feature>
<organism evidence="5">
    <name type="scientific">uncultured bacterium</name>
    <name type="common">gcode 4</name>
    <dbReference type="NCBI Taxonomy" id="1234023"/>
    <lineage>
        <taxon>Bacteria</taxon>
        <taxon>environmental samples</taxon>
    </lineage>
</organism>
<dbReference type="PANTHER" id="PTHR11061:SF30">
    <property type="entry name" value="TRNA (URACIL(54)-C(5))-METHYLTRANSFERASE"/>
    <property type="match status" value="1"/>
</dbReference>